<evidence type="ECO:0000313" key="1">
    <source>
        <dbReference type="EMBL" id="KAI6084240.1"/>
    </source>
</evidence>
<name>A0ACC0CUW2_9PEZI</name>
<gene>
    <name evidence="1" type="ORF">F4821DRAFT_262165</name>
</gene>
<dbReference type="Proteomes" id="UP001497680">
    <property type="component" value="Unassembled WGS sequence"/>
</dbReference>
<sequence length="309" mass="35321">MALQRCKWLVPSNSKKPLEEYTRDEILWVLRTQLEGDHRHETHFYGVRHKYLPSLRDIDHLSEMEIADFLDTCKKSVAVYNLRGPNCFGQVLHNYIHRRWFHPYQSEIKCQLFIYKFITPRDVPLEFSPSQTTINSIVSLNSAICAENLGLHILQPLFQALLIIADSEYYHKEDSKTVGRDPVFLVRTGIEDGLSAPSTFESIADNIDGHTGESRSAIKTTLETAIDFVISLEAREAAAFGLQPDPVAAWEPSARNVSRECKEILGDELLMGPSSKFVDIEKHPEWTGSGEDYDSRIMADFKRLSYMHC</sequence>
<comment type="caution">
    <text evidence="1">The sequence shown here is derived from an EMBL/GenBank/DDBJ whole genome shotgun (WGS) entry which is preliminary data.</text>
</comment>
<proteinExistence type="predicted"/>
<dbReference type="EMBL" id="MU394340">
    <property type="protein sequence ID" value="KAI6084240.1"/>
    <property type="molecule type" value="Genomic_DNA"/>
</dbReference>
<accession>A0ACC0CUW2</accession>
<organism evidence="1 2">
    <name type="scientific">Hypoxylon rubiginosum</name>
    <dbReference type="NCBI Taxonomy" id="110542"/>
    <lineage>
        <taxon>Eukaryota</taxon>
        <taxon>Fungi</taxon>
        <taxon>Dikarya</taxon>
        <taxon>Ascomycota</taxon>
        <taxon>Pezizomycotina</taxon>
        <taxon>Sordariomycetes</taxon>
        <taxon>Xylariomycetidae</taxon>
        <taxon>Xylariales</taxon>
        <taxon>Hypoxylaceae</taxon>
        <taxon>Hypoxylon</taxon>
    </lineage>
</organism>
<reference evidence="1 2" key="1">
    <citation type="journal article" date="2022" name="New Phytol.">
        <title>Ecological generalism drives hyperdiversity of secondary metabolite gene clusters in xylarialean endophytes.</title>
        <authorList>
            <person name="Franco M.E.E."/>
            <person name="Wisecaver J.H."/>
            <person name="Arnold A.E."/>
            <person name="Ju Y.M."/>
            <person name="Slot J.C."/>
            <person name="Ahrendt S."/>
            <person name="Moore L.P."/>
            <person name="Eastman K.E."/>
            <person name="Scott K."/>
            <person name="Konkel Z."/>
            <person name="Mondo S.J."/>
            <person name="Kuo A."/>
            <person name="Hayes R.D."/>
            <person name="Haridas S."/>
            <person name="Andreopoulos B."/>
            <person name="Riley R."/>
            <person name="LaButti K."/>
            <person name="Pangilinan J."/>
            <person name="Lipzen A."/>
            <person name="Amirebrahimi M."/>
            <person name="Yan J."/>
            <person name="Adam C."/>
            <person name="Keymanesh K."/>
            <person name="Ng V."/>
            <person name="Louie K."/>
            <person name="Northen T."/>
            <person name="Drula E."/>
            <person name="Henrissat B."/>
            <person name="Hsieh H.M."/>
            <person name="Youens-Clark K."/>
            <person name="Lutzoni F."/>
            <person name="Miadlikowska J."/>
            <person name="Eastwood D.C."/>
            <person name="Hamelin R.C."/>
            <person name="Grigoriev I.V."/>
            <person name="U'Ren J.M."/>
        </authorList>
    </citation>
    <scope>NUCLEOTIDE SEQUENCE [LARGE SCALE GENOMIC DNA]</scope>
    <source>
        <strain evidence="1 2">ER1909</strain>
    </source>
</reference>
<evidence type="ECO:0000313" key="2">
    <source>
        <dbReference type="Proteomes" id="UP001497680"/>
    </source>
</evidence>
<protein>
    <submittedName>
        <fullName evidence="1">Uncharacterized protein</fullName>
    </submittedName>
</protein>
<keyword evidence="2" id="KW-1185">Reference proteome</keyword>